<protein>
    <recommendedName>
        <fullName evidence="6">Succinate dehydrogenase hydrophobic membrane anchor subunit</fullName>
    </recommendedName>
</protein>
<dbReference type="InterPro" id="IPR000701">
    <property type="entry name" value="SuccDH_FuR_B_TM-su"/>
</dbReference>
<dbReference type="GO" id="GO:0046872">
    <property type="term" value="F:metal ion binding"/>
    <property type="evidence" value="ECO:0007669"/>
    <property type="project" value="UniProtKB-KW"/>
</dbReference>
<dbReference type="Gene3D" id="1.20.1300.10">
    <property type="entry name" value="Fumarate reductase/succinate dehydrogenase, transmembrane subunit"/>
    <property type="match status" value="1"/>
</dbReference>
<keyword evidence="8" id="KW-0816">Tricarboxylic acid cycle</keyword>
<keyword evidence="9" id="KW-0349">Heme</keyword>
<evidence type="ECO:0000256" key="3">
    <source>
        <dbReference type="ARBA" id="ARBA00004141"/>
    </source>
</evidence>
<keyword evidence="15 16" id="KW-0472">Membrane</keyword>
<dbReference type="Pfam" id="PF01127">
    <property type="entry name" value="Sdh_cyt"/>
    <property type="match status" value="1"/>
</dbReference>
<feature type="transmembrane region" description="Helical" evidence="16">
    <location>
        <begin position="103"/>
        <end position="125"/>
    </location>
</feature>
<dbReference type="RefSeq" id="WP_112100925.1">
    <property type="nucleotide sequence ID" value="NZ_QMBP01000020.1"/>
</dbReference>
<keyword evidence="14" id="KW-0408">Iron</keyword>
<comment type="cofactor">
    <cofactor evidence="1">
        <name>heme</name>
        <dbReference type="ChEBI" id="CHEBI:30413"/>
    </cofactor>
</comment>
<evidence type="ECO:0000313" key="18">
    <source>
        <dbReference type="Proteomes" id="UP000251558"/>
    </source>
</evidence>
<dbReference type="EMBL" id="QMBP01000020">
    <property type="protein sequence ID" value="RAZ85346.1"/>
    <property type="molecule type" value="Genomic_DNA"/>
</dbReference>
<evidence type="ECO:0000313" key="17">
    <source>
        <dbReference type="EMBL" id="RAZ85346.1"/>
    </source>
</evidence>
<dbReference type="UniPathway" id="UPA00223"/>
<evidence type="ECO:0000256" key="4">
    <source>
        <dbReference type="ARBA" id="ARBA00005163"/>
    </source>
</evidence>
<comment type="function">
    <text evidence="2">Membrane-anchoring subunit of succinate dehydrogenase (SDH).</text>
</comment>
<evidence type="ECO:0000256" key="8">
    <source>
        <dbReference type="ARBA" id="ARBA00022532"/>
    </source>
</evidence>
<comment type="subunit">
    <text evidence="5">Part of an enzyme complex containing four subunits: a flavoprotein, an iron-sulfur protein, plus two membrane-anchoring proteins, SdhC and SdhD.</text>
</comment>
<dbReference type="InterPro" id="IPR034804">
    <property type="entry name" value="SQR/QFR_C/D"/>
</dbReference>
<sequence length="131" mass="14090">MSGSNNDMRTPLGKVRGLGSAREGTQHFWRQRLTAIANIPLLLFFVGFLIAVNGHGYADVRASLANPFVALMLALVVISGLYHMRLGMQVIIEDYVHGEGLKLAVIALNTFFCVAVGVASLFALLKLAFGG</sequence>
<dbReference type="InterPro" id="IPR014312">
    <property type="entry name" value="Succ_DH_anchor"/>
</dbReference>
<dbReference type="CDD" id="cd03495">
    <property type="entry name" value="SQR_TypeC_SdhD_like"/>
    <property type="match status" value="1"/>
</dbReference>
<evidence type="ECO:0000256" key="12">
    <source>
        <dbReference type="ARBA" id="ARBA00022982"/>
    </source>
</evidence>
<comment type="pathway">
    <text evidence="4">Carbohydrate metabolism; tricarboxylic acid cycle.</text>
</comment>
<dbReference type="Proteomes" id="UP000251558">
    <property type="component" value="Unassembled WGS sequence"/>
</dbReference>
<comment type="subcellular location">
    <subcellularLocation>
        <location evidence="3">Membrane</location>
        <topology evidence="3">Multi-pass membrane protein</topology>
    </subcellularLocation>
</comment>
<evidence type="ECO:0000256" key="11">
    <source>
        <dbReference type="ARBA" id="ARBA00022723"/>
    </source>
</evidence>
<keyword evidence="10 16" id="KW-0812">Transmembrane</keyword>
<keyword evidence="13 16" id="KW-1133">Transmembrane helix</keyword>
<proteinExistence type="predicted"/>
<feature type="transmembrane region" description="Helical" evidence="16">
    <location>
        <begin position="64"/>
        <end position="82"/>
    </location>
</feature>
<keyword evidence="7" id="KW-0813">Transport</keyword>
<keyword evidence="12" id="KW-0249">Electron transport</keyword>
<evidence type="ECO:0000256" key="7">
    <source>
        <dbReference type="ARBA" id="ARBA00022448"/>
    </source>
</evidence>
<evidence type="ECO:0000256" key="16">
    <source>
        <dbReference type="SAM" id="Phobius"/>
    </source>
</evidence>
<evidence type="ECO:0000256" key="1">
    <source>
        <dbReference type="ARBA" id="ARBA00001971"/>
    </source>
</evidence>
<dbReference type="GO" id="GO:0020037">
    <property type="term" value="F:heme binding"/>
    <property type="evidence" value="ECO:0007669"/>
    <property type="project" value="InterPro"/>
</dbReference>
<evidence type="ECO:0000256" key="13">
    <source>
        <dbReference type="ARBA" id="ARBA00022989"/>
    </source>
</evidence>
<comment type="caution">
    <text evidence="17">The sequence shown here is derived from an EMBL/GenBank/DDBJ whole genome shotgun (WGS) entry which is preliminary data.</text>
</comment>
<dbReference type="OrthoDB" id="9809280at2"/>
<dbReference type="NCBIfam" id="TIGR02968">
    <property type="entry name" value="succ_dehyd_anc"/>
    <property type="match status" value="1"/>
</dbReference>
<keyword evidence="11" id="KW-0479">Metal-binding</keyword>
<feature type="transmembrane region" description="Helical" evidence="16">
    <location>
        <begin position="33"/>
        <end position="52"/>
    </location>
</feature>
<dbReference type="SUPFAM" id="SSF81343">
    <property type="entry name" value="Fumarate reductase respiratory complex transmembrane subunits"/>
    <property type="match status" value="1"/>
</dbReference>
<keyword evidence="18" id="KW-1185">Reference proteome</keyword>
<gene>
    <name evidence="17" type="primary">sdhD</name>
    <name evidence="17" type="ORF">DPM33_29605</name>
</gene>
<accession>A0A330H9R3</accession>
<evidence type="ECO:0000256" key="15">
    <source>
        <dbReference type="ARBA" id="ARBA00023136"/>
    </source>
</evidence>
<evidence type="ECO:0000256" key="10">
    <source>
        <dbReference type="ARBA" id="ARBA00022692"/>
    </source>
</evidence>
<dbReference type="GO" id="GO:0006099">
    <property type="term" value="P:tricarboxylic acid cycle"/>
    <property type="evidence" value="ECO:0007669"/>
    <property type="project" value="UniProtKB-UniPathway"/>
</dbReference>
<evidence type="ECO:0000256" key="6">
    <source>
        <dbReference type="ARBA" id="ARBA00019425"/>
    </source>
</evidence>
<evidence type="ECO:0000256" key="2">
    <source>
        <dbReference type="ARBA" id="ARBA00004050"/>
    </source>
</evidence>
<organism evidence="17 18">
    <name type="scientific">Mesorhizobium hawassense</name>
    <dbReference type="NCBI Taxonomy" id="1209954"/>
    <lineage>
        <taxon>Bacteria</taxon>
        <taxon>Pseudomonadati</taxon>
        <taxon>Pseudomonadota</taxon>
        <taxon>Alphaproteobacteria</taxon>
        <taxon>Hyphomicrobiales</taxon>
        <taxon>Phyllobacteriaceae</taxon>
        <taxon>Mesorhizobium</taxon>
    </lineage>
</organism>
<dbReference type="GO" id="GO:0016020">
    <property type="term" value="C:membrane"/>
    <property type="evidence" value="ECO:0007669"/>
    <property type="project" value="UniProtKB-SubCell"/>
</dbReference>
<dbReference type="AlphaFoldDB" id="A0A330H9R3"/>
<evidence type="ECO:0000256" key="9">
    <source>
        <dbReference type="ARBA" id="ARBA00022617"/>
    </source>
</evidence>
<evidence type="ECO:0000256" key="14">
    <source>
        <dbReference type="ARBA" id="ARBA00023004"/>
    </source>
</evidence>
<name>A0A330H9R3_9HYPH</name>
<evidence type="ECO:0000256" key="5">
    <source>
        <dbReference type="ARBA" id="ARBA00011558"/>
    </source>
</evidence>
<reference evidence="17 18" key="1">
    <citation type="submission" date="2018-07" db="EMBL/GenBank/DDBJ databases">
        <title>Diversity of Mesorhizobium strains in Brazil.</title>
        <authorList>
            <person name="Helene L.C.F."/>
            <person name="Dall'Agnol R."/>
            <person name="Delamuta J.R.M."/>
            <person name="Hungria M."/>
        </authorList>
    </citation>
    <scope>NUCLEOTIDE SEQUENCE [LARGE SCALE GENOMIC DNA]</scope>
    <source>
        <strain evidence="17 18">AC99b</strain>
    </source>
</reference>